<name>A0A6D2I1Z6_9BRAS</name>
<comment type="caution">
    <text evidence="2">The sequence shown here is derived from an EMBL/GenBank/DDBJ whole genome shotgun (WGS) entry which is preliminary data.</text>
</comment>
<organism evidence="2 3">
    <name type="scientific">Microthlaspi erraticum</name>
    <dbReference type="NCBI Taxonomy" id="1685480"/>
    <lineage>
        <taxon>Eukaryota</taxon>
        <taxon>Viridiplantae</taxon>
        <taxon>Streptophyta</taxon>
        <taxon>Embryophyta</taxon>
        <taxon>Tracheophyta</taxon>
        <taxon>Spermatophyta</taxon>
        <taxon>Magnoliopsida</taxon>
        <taxon>eudicotyledons</taxon>
        <taxon>Gunneridae</taxon>
        <taxon>Pentapetalae</taxon>
        <taxon>rosids</taxon>
        <taxon>malvids</taxon>
        <taxon>Brassicales</taxon>
        <taxon>Brassicaceae</taxon>
        <taxon>Coluteocarpeae</taxon>
        <taxon>Microthlaspi</taxon>
    </lineage>
</organism>
<dbReference type="NCBIfam" id="TIGR01640">
    <property type="entry name" value="F_box_assoc_1"/>
    <property type="match status" value="1"/>
</dbReference>
<dbReference type="SUPFAM" id="SSF81383">
    <property type="entry name" value="F-box domain"/>
    <property type="match status" value="1"/>
</dbReference>
<protein>
    <recommendedName>
        <fullName evidence="1">F-box domain-containing protein</fullName>
    </recommendedName>
</protein>
<dbReference type="Proteomes" id="UP000467841">
    <property type="component" value="Unassembled WGS sequence"/>
</dbReference>
<evidence type="ECO:0000313" key="3">
    <source>
        <dbReference type="Proteomes" id="UP000467841"/>
    </source>
</evidence>
<dbReference type="InterPro" id="IPR036047">
    <property type="entry name" value="F-box-like_dom_sf"/>
</dbReference>
<evidence type="ECO:0000313" key="2">
    <source>
        <dbReference type="EMBL" id="CAA7020951.1"/>
    </source>
</evidence>
<keyword evidence="3" id="KW-1185">Reference proteome</keyword>
<dbReference type="OrthoDB" id="687122at2759"/>
<gene>
    <name evidence="2" type="ORF">MERR_LOCUS8186</name>
</gene>
<dbReference type="PANTHER" id="PTHR31111:SF17">
    <property type="entry name" value="F-BOX DOMAIN-CONTAINING PROTEIN"/>
    <property type="match status" value="1"/>
</dbReference>
<reference evidence="2" key="1">
    <citation type="submission" date="2020-01" db="EMBL/GenBank/DDBJ databases">
        <authorList>
            <person name="Mishra B."/>
        </authorList>
    </citation>
    <scope>NUCLEOTIDE SEQUENCE [LARGE SCALE GENOMIC DNA]</scope>
</reference>
<sequence>MERRTEVVIRKRRRREICKSHEAPREIPFDLVIEILWRLPTKSQMRFKSVSKLWSFLICSKYFTNRLPEVSTSPPRLYMWLRFEDDRNMFLSSSSSPDSDVQSFVIDQDLTVPAMQGYSFSHVFRSLMCFTKGPSAQIYNTSTRQLVVLPDMFTAENLKSRTTRFVFYTGHDSVHDQYKVFCTVSRSRHRVGNIRTYISEHWVFLLGGDRWRKIPSPCPPHVPSSQHGLAFKGRMHYIAMAHLPCPVVVSFDICSEEFSMHQLPEDHALFHPHFTHLIEFGGRVAVLDHTDIEDEGVMELWVMEDAEKNVWLKKTLGLDSSQMHILNMHMVDNMGLRVQCTTRNGTYLVSAARKYSNSAIKKSYELLKGKTLMACSMVFVYHTHCGFISGVFGALVVRGGEDYGVALFAL</sequence>
<dbReference type="Pfam" id="PF08268">
    <property type="entry name" value="FBA_3"/>
    <property type="match status" value="1"/>
</dbReference>
<dbReference type="PANTHER" id="PTHR31111">
    <property type="entry name" value="BNAA05G37150D PROTEIN-RELATED"/>
    <property type="match status" value="1"/>
</dbReference>
<dbReference type="Pfam" id="PF00646">
    <property type="entry name" value="F-box"/>
    <property type="match status" value="1"/>
</dbReference>
<dbReference type="SMART" id="SM00256">
    <property type="entry name" value="FBOX"/>
    <property type="match status" value="1"/>
</dbReference>
<dbReference type="EMBL" id="CACVBM020000566">
    <property type="protein sequence ID" value="CAA7020951.1"/>
    <property type="molecule type" value="Genomic_DNA"/>
</dbReference>
<dbReference type="AlphaFoldDB" id="A0A6D2I1Z6"/>
<feature type="domain" description="F-box" evidence="1">
    <location>
        <begin position="27"/>
        <end position="67"/>
    </location>
</feature>
<proteinExistence type="predicted"/>
<dbReference type="InterPro" id="IPR013187">
    <property type="entry name" value="F-box-assoc_dom_typ3"/>
</dbReference>
<dbReference type="InterPro" id="IPR017451">
    <property type="entry name" value="F-box-assoc_interact_dom"/>
</dbReference>
<dbReference type="InterPro" id="IPR001810">
    <property type="entry name" value="F-box_dom"/>
</dbReference>
<evidence type="ECO:0000259" key="1">
    <source>
        <dbReference type="SMART" id="SM00256"/>
    </source>
</evidence>
<accession>A0A6D2I1Z6</accession>